<reference evidence="3 4" key="1">
    <citation type="submission" date="2019-09" db="EMBL/GenBank/DDBJ databases">
        <title>Draft Whole-Genome sequence of Blastochloris sulfoviridis DSM 729.</title>
        <authorList>
            <person name="Meyer T.E."/>
            <person name="Kyndt J.A."/>
        </authorList>
    </citation>
    <scope>NUCLEOTIDE SEQUENCE [LARGE SCALE GENOMIC DNA]</scope>
    <source>
        <strain evidence="3 4">DSM 729</strain>
    </source>
</reference>
<organism evidence="3 4">
    <name type="scientific">Blastochloris sulfoviridis</name>
    <dbReference type="NCBI Taxonomy" id="50712"/>
    <lineage>
        <taxon>Bacteria</taxon>
        <taxon>Pseudomonadati</taxon>
        <taxon>Pseudomonadota</taxon>
        <taxon>Alphaproteobacteria</taxon>
        <taxon>Hyphomicrobiales</taxon>
        <taxon>Blastochloridaceae</taxon>
        <taxon>Blastochloris</taxon>
    </lineage>
</organism>
<evidence type="ECO:0000313" key="2">
    <source>
        <dbReference type="EMBL" id="KAA5598201.1"/>
    </source>
</evidence>
<dbReference type="EMBL" id="VWPL01000029">
    <property type="protein sequence ID" value="KAA5598201.1"/>
    <property type="molecule type" value="Genomic_DNA"/>
</dbReference>
<accession>A0A5M6I487</accession>
<keyword evidence="4" id="KW-1185">Reference proteome</keyword>
<comment type="caution">
    <text evidence="3">The sequence shown here is derived from an EMBL/GenBank/DDBJ whole genome shotgun (WGS) entry which is preliminary data.</text>
</comment>
<sequence length="38" mass="4212">PAGVKITDADLEAVNLTRHDFHGEWNYTISPNSLGSER</sequence>
<dbReference type="InterPro" id="IPR011518">
    <property type="entry name" value="Transposase_36"/>
</dbReference>
<proteinExistence type="predicted"/>
<evidence type="ECO:0000313" key="4">
    <source>
        <dbReference type="Proteomes" id="UP000323886"/>
    </source>
</evidence>
<feature type="non-terminal residue" evidence="3">
    <location>
        <position position="1"/>
    </location>
</feature>
<dbReference type="RefSeq" id="WP_150096018.1">
    <property type="nucleotide sequence ID" value="NZ_VWPL01000003.1"/>
</dbReference>
<dbReference type="Proteomes" id="UP000323886">
    <property type="component" value="Unassembled WGS sequence"/>
</dbReference>
<name>A0A5M6I487_9HYPH</name>
<dbReference type="OrthoDB" id="8782691at2"/>
<evidence type="ECO:0008006" key="5">
    <source>
        <dbReference type="Google" id="ProtNLM"/>
    </source>
</evidence>
<dbReference type="EMBL" id="VWPL01000059">
    <property type="protein sequence ID" value="KAA5595406.1"/>
    <property type="molecule type" value="Genomic_DNA"/>
</dbReference>
<dbReference type="AlphaFoldDB" id="A0A5M6I487"/>
<evidence type="ECO:0000313" key="3">
    <source>
        <dbReference type="EMBL" id="KAA5603036.1"/>
    </source>
</evidence>
<dbReference type="EMBL" id="VWPL01000003">
    <property type="protein sequence ID" value="KAA5603036.1"/>
    <property type="molecule type" value="Genomic_DNA"/>
</dbReference>
<evidence type="ECO:0000313" key="1">
    <source>
        <dbReference type="EMBL" id="KAA5595406.1"/>
    </source>
</evidence>
<protein>
    <recommendedName>
        <fullName evidence="5">ISAzo13 family transposase</fullName>
    </recommendedName>
</protein>
<dbReference type="Pfam" id="PF07592">
    <property type="entry name" value="DDE_Tnp_ISAZ013"/>
    <property type="match status" value="1"/>
</dbReference>
<gene>
    <name evidence="3" type="ORF">F1193_02055</name>
    <name evidence="2" type="ORF">F1193_13515</name>
    <name evidence="1" type="ORF">F1193_16700</name>
</gene>